<dbReference type="CDD" id="cd16442">
    <property type="entry name" value="BPL"/>
    <property type="match status" value="1"/>
</dbReference>
<dbReference type="PANTHER" id="PTHR12835">
    <property type="entry name" value="BIOTIN PROTEIN LIGASE"/>
    <property type="match status" value="1"/>
</dbReference>
<dbReference type="GO" id="GO:0004077">
    <property type="term" value="F:biotin--[biotin carboxyl-carrier protein] ligase activity"/>
    <property type="evidence" value="ECO:0007669"/>
    <property type="project" value="UniProtKB-EC"/>
</dbReference>
<reference evidence="3 4" key="1">
    <citation type="submission" date="2019-01" db="EMBL/GenBank/DDBJ databases">
        <title>Whole Genome of Ornithobacterium rhinotracheale FARPER-174b.</title>
        <authorList>
            <person name="Tataje-Lavanda L.A."/>
            <person name="Montalvan A."/>
            <person name="Montesinos R."/>
            <person name="Zimic M."/>
            <person name="Fernandez-Sanchez M."/>
            <person name="Fernandez-Diaz M."/>
        </authorList>
    </citation>
    <scope>NUCLEOTIDE SEQUENCE [LARGE SCALE GENOMIC DNA]</scope>
    <source>
        <strain evidence="3 4">FARPER-174b</strain>
    </source>
</reference>
<dbReference type="InterPro" id="IPR045864">
    <property type="entry name" value="aa-tRNA-synth_II/BPL/LPL"/>
</dbReference>
<dbReference type="Proteomes" id="UP000287701">
    <property type="component" value="Chromosome"/>
</dbReference>
<dbReference type="InterPro" id="IPR004408">
    <property type="entry name" value="Biotin_CoA_COase_ligase"/>
</dbReference>
<proteinExistence type="predicted"/>
<sequence>MNFLTFKYFYIIAKIKQILQNTSYLCAMKEPNSVKFIRYKSLPSTNQKLYQLAEQGAEAFTVVWCDAQTHGKGYAGNQWLSSDNQNLTFSFLLKNLDLKDQAYLNRWVANCLHQFLTDWQFPVKVKWPNDLILNRKKLGGILIENRIKHDKIDFSVIGIGLNVFQRDFGVLKATSLACFNAGFNEDLAQLLEQIMAVFSQNYHLILDKKFDEINGYYLKSLFVKDQVATYEHNGILQNGILRSITPDGKALIELENKPIQAFAHKEIRLLY</sequence>
<keyword evidence="1 3" id="KW-0436">Ligase</keyword>
<feature type="domain" description="BPL/LPL catalytic" evidence="2">
    <location>
        <begin position="17"/>
        <end position="206"/>
    </location>
</feature>
<dbReference type="InterPro" id="IPR004143">
    <property type="entry name" value="BPL_LPL_catalytic"/>
</dbReference>
<dbReference type="PANTHER" id="PTHR12835:SF5">
    <property type="entry name" value="BIOTIN--PROTEIN LIGASE"/>
    <property type="match status" value="1"/>
</dbReference>
<dbReference type="OrthoDB" id="9807064at2"/>
<organism evidence="3 4">
    <name type="scientific">Ornithobacterium rhinotracheale</name>
    <dbReference type="NCBI Taxonomy" id="28251"/>
    <lineage>
        <taxon>Bacteria</taxon>
        <taxon>Pseudomonadati</taxon>
        <taxon>Bacteroidota</taxon>
        <taxon>Flavobacteriia</taxon>
        <taxon>Flavobacteriales</taxon>
        <taxon>Weeksellaceae</taxon>
        <taxon>Ornithobacterium</taxon>
    </lineage>
</organism>
<accession>A0A3R5X026</accession>
<evidence type="ECO:0000256" key="1">
    <source>
        <dbReference type="ARBA" id="ARBA00022598"/>
    </source>
</evidence>
<protein>
    <submittedName>
        <fullName evidence="3">Biotin--[acetyl-CoA-carboxylase] ligase</fullName>
        <ecNumber evidence="3">6.3.4.15</ecNumber>
    </submittedName>
</protein>
<dbReference type="EC" id="6.3.4.15" evidence="3"/>
<evidence type="ECO:0000313" key="4">
    <source>
        <dbReference type="Proteomes" id="UP000287701"/>
    </source>
</evidence>
<evidence type="ECO:0000259" key="2">
    <source>
        <dbReference type="PROSITE" id="PS51733"/>
    </source>
</evidence>
<dbReference type="NCBIfam" id="TIGR00121">
    <property type="entry name" value="birA_ligase"/>
    <property type="match status" value="1"/>
</dbReference>
<dbReference type="PROSITE" id="PS51733">
    <property type="entry name" value="BPL_LPL_CATALYTIC"/>
    <property type="match status" value="1"/>
</dbReference>
<gene>
    <name evidence="3" type="ORF">EQP59_07385</name>
</gene>
<dbReference type="SUPFAM" id="SSF55681">
    <property type="entry name" value="Class II aaRS and biotin synthetases"/>
    <property type="match status" value="1"/>
</dbReference>
<dbReference type="EMBL" id="CP035107">
    <property type="protein sequence ID" value="QAR31168.1"/>
    <property type="molecule type" value="Genomic_DNA"/>
</dbReference>
<evidence type="ECO:0000313" key="3">
    <source>
        <dbReference type="EMBL" id="QAR31168.1"/>
    </source>
</evidence>
<dbReference type="GO" id="GO:0005737">
    <property type="term" value="C:cytoplasm"/>
    <property type="evidence" value="ECO:0007669"/>
    <property type="project" value="TreeGrafter"/>
</dbReference>
<dbReference type="AlphaFoldDB" id="A0A3R5X026"/>
<dbReference type="Pfam" id="PF03099">
    <property type="entry name" value="BPL_LplA_LipB"/>
    <property type="match status" value="1"/>
</dbReference>
<dbReference type="Gene3D" id="3.30.930.10">
    <property type="entry name" value="Bira Bifunctional Protein, Domain 2"/>
    <property type="match status" value="1"/>
</dbReference>
<name>A0A3R5X026_ORNRH</name>